<feature type="chain" id="PRO_5012890298" description="CBM1 domain-containing protein" evidence="2">
    <location>
        <begin position="18"/>
        <end position="266"/>
    </location>
</feature>
<accession>A0A1V9Z3V3</accession>
<organism evidence="4 5">
    <name type="scientific">Achlya hypogyna</name>
    <name type="common">Oomycete</name>
    <name type="synonym">Protoachlya hypogyna</name>
    <dbReference type="NCBI Taxonomy" id="1202772"/>
    <lineage>
        <taxon>Eukaryota</taxon>
        <taxon>Sar</taxon>
        <taxon>Stramenopiles</taxon>
        <taxon>Oomycota</taxon>
        <taxon>Saprolegniomycetes</taxon>
        <taxon>Saprolegniales</taxon>
        <taxon>Achlyaceae</taxon>
        <taxon>Achlya</taxon>
    </lineage>
</organism>
<protein>
    <recommendedName>
        <fullName evidence="3">CBM1 domain-containing protein</fullName>
    </recommendedName>
</protein>
<dbReference type="STRING" id="1202772.A0A1V9Z3V3"/>
<comment type="caution">
    <text evidence="4">The sequence shown here is derived from an EMBL/GenBank/DDBJ whole genome shotgun (WGS) entry which is preliminary data.</text>
</comment>
<dbReference type="GO" id="GO:0030248">
    <property type="term" value="F:cellulose binding"/>
    <property type="evidence" value="ECO:0007669"/>
    <property type="project" value="InterPro"/>
</dbReference>
<keyword evidence="1 2" id="KW-0732">Signal</keyword>
<sequence>MLFTATIVTALVVRAGAAYVEPWGQCGGMDYAGESVCAPGHHCIALNEIVSQCQPRDRNAQVAEFGQCGGKFYLGPKTCTAGTTCTHFSDWYAQCLPDVTAPLDWAESEGVCFVSNAPGTAVPRGKVLTFEACVAQAARLKGHYANWKVSSKECTVFNATTNYYVDYNCKGAAKYNLKKWACSGNSDFPGDNLKTPVTETSFHGCEARCDAYKPPKGDSTPCNAFAYVLNTDKSEKGYCTLKWFDDANRPPSPSWVGGLACKRLTT</sequence>
<dbReference type="PROSITE" id="PS51164">
    <property type="entry name" value="CBM1_2"/>
    <property type="match status" value="2"/>
</dbReference>
<name>A0A1V9Z3V3_ACHHY</name>
<feature type="domain" description="CBM1" evidence="3">
    <location>
        <begin position="18"/>
        <end position="54"/>
    </location>
</feature>
<dbReference type="InterPro" id="IPR000254">
    <property type="entry name" value="CBD"/>
</dbReference>
<gene>
    <name evidence="4" type="ORF">ACHHYP_03348</name>
</gene>
<dbReference type="GO" id="GO:0005576">
    <property type="term" value="C:extracellular region"/>
    <property type="evidence" value="ECO:0007669"/>
    <property type="project" value="InterPro"/>
</dbReference>
<proteinExistence type="predicted"/>
<dbReference type="AlphaFoldDB" id="A0A1V9Z3V3"/>
<feature type="signal peptide" evidence="2">
    <location>
        <begin position="1"/>
        <end position="17"/>
    </location>
</feature>
<dbReference type="GO" id="GO:0005975">
    <property type="term" value="P:carbohydrate metabolic process"/>
    <property type="evidence" value="ECO:0007669"/>
    <property type="project" value="InterPro"/>
</dbReference>
<dbReference type="OrthoDB" id="58969at2759"/>
<dbReference type="InterPro" id="IPR035971">
    <property type="entry name" value="CBD_sf"/>
</dbReference>
<dbReference type="PROSITE" id="PS00562">
    <property type="entry name" value="CBM1_1"/>
    <property type="match status" value="1"/>
</dbReference>
<dbReference type="SMART" id="SM00236">
    <property type="entry name" value="fCBD"/>
    <property type="match status" value="2"/>
</dbReference>
<dbReference type="Pfam" id="PF00734">
    <property type="entry name" value="CBM_1"/>
    <property type="match status" value="2"/>
</dbReference>
<evidence type="ECO:0000259" key="3">
    <source>
        <dbReference type="PROSITE" id="PS51164"/>
    </source>
</evidence>
<evidence type="ECO:0000256" key="2">
    <source>
        <dbReference type="SAM" id="SignalP"/>
    </source>
</evidence>
<dbReference type="SUPFAM" id="SSF57180">
    <property type="entry name" value="Cellulose-binding domain"/>
    <property type="match status" value="2"/>
</dbReference>
<evidence type="ECO:0000256" key="1">
    <source>
        <dbReference type="ARBA" id="ARBA00022729"/>
    </source>
</evidence>
<feature type="domain" description="CBM1" evidence="3">
    <location>
        <begin position="60"/>
        <end position="96"/>
    </location>
</feature>
<dbReference type="EMBL" id="JNBR01000447">
    <property type="protein sequence ID" value="OQR92676.1"/>
    <property type="molecule type" value="Genomic_DNA"/>
</dbReference>
<keyword evidence="5" id="KW-1185">Reference proteome</keyword>
<reference evidence="4 5" key="1">
    <citation type="journal article" date="2014" name="Genome Biol. Evol.">
        <title>The secreted proteins of Achlya hypogyna and Thraustotheca clavata identify the ancestral oomycete secretome and reveal gene acquisitions by horizontal gene transfer.</title>
        <authorList>
            <person name="Misner I."/>
            <person name="Blouin N."/>
            <person name="Leonard G."/>
            <person name="Richards T.A."/>
            <person name="Lane C.E."/>
        </authorList>
    </citation>
    <scope>NUCLEOTIDE SEQUENCE [LARGE SCALE GENOMIC DNA]</scope>
    <source>
        <strain evidence="4 5">ATCC 48635</strain>
    </source>
</reference>
<evidence type="ECO:0000313" key="4">
    <source>
        <dbReference type="EMBL" id="OQR92676.1"/>
    </source>
</evidence>
<evidence type="ECO:0000313" key="5">
    <source>
        <dbReference type="Proteomes" id="UP000243579"/>
    </source>
</evidence>
<dbReference type="Proteomes" id="UP000243579">
    <property type="component" value="Unassembled WGS sequence"/>
</dbReference>